<evidence type="ECO:0000259" key="4">
    <source>
        <dbReference type="PROSITE" id="PS50893"/>
    </source>
</evidence>
<dbReference type="InterPro" id="IPR003439">
    <property type="entry name" value="ABC_transporter-like_ATP-bd"/>
</dbReference>
<evidence type="ECO:0000256" key="1">
    <source>
        <dbReference type="ARBA" id="ARBA00022741"/>
    </source>
</evidence>
<keyword evidence="2" id="KW-0067">ATP-binding</keyword>
<dbReference type="InterPro" id="IPR003593">
    <property type="entry name" value="AAA+_ATPase"/>
</dbReference>
<sequence>MLGSLTTSDAYATRHGHGQSHAIHRDRTRGDARTVSGVPPCGLRWVAGRRGRPGNSNAARPRRHSYPKVTRCQEGHPDRVSTNRGFATTLSGVVNLESPDAVAWLQKSNGASGLWRLCKSACALMSRRGNACYCVVPYKHSGHKQAVHLWAPTMVAMALHESSFPWCFVFHLPFLHALNFVYRHSTRKHTMEQPCSQKPVPKLDQRKAVKAAAAPQQSQTMQLGVWQVHYIDQRWHELRQDIQNALSTLKPLTRDLYTLSPVLFPLFCIALFAWHTKTVLTWFVFNRILFWVEAGIKDGKFELGTIASYLVLRATLTAAYGALQHWVPNAEDVVSSRIIDHFEDMLFKWKAKADTRTLEKNPKVAALSGGDIWTAYRSVIDGCGRFVALVVQVLCARTYFSSRREATLYTLLFLVKPAVDIFWRRASLWRKSWVAVSTDADYNRMSALRRIGTRACLKQENIANGRTEYLAREYRAASQRFHQNNASVSHPDVQYLRKEPLATIVLAELLGEIHLVYFLIAALRNPARFSLSKLVMLEDNGETIFYQCRLLADLVDQLRELGHAKQIYELEEVREALPDGTVDYPTDSESVEMGLGLAMRNVSFSYARNEAEKTDTDPRVVLKDISFSITPGQLVVVVGANGSGKSTLVKLLTRMYDCTSGTVVVDGRDVRDYKKDGLHEVTALLPQDANLYPGLSIAENIGIGDPCPEAVADRRRIREAARLGGAAEFVEQRCVGSEADEEKQRDGAAYERVVDPLVPKHWGCKCDNSAPVCGLCKIYEPEDESLSGGQLQRLAASRLFMRLSSGKVKLLIADEPSAALDPEAERNLFESLIRQRQGKTMIFVTHRFGHLTKCADWILCMKDGRLVEMGTHEQLMGKEEGEYATMYNTQATAFD</sequence>
<feature type="compositionally biased region" description="Basic and acidic residues" evidence="3">
    <location>
        <begin position="23"/>
        <end position="32"/>
    </location>
</feature>
<dbReference type="SMART" id="SM00382">
    <property type="entry name" value="AAA"/>
    <property type="match status" value="1"/>
</dbReference>
<evidence type="ECO:0000256" key="3">
    <source>
        <dbReference type="SAM" id="MobiDB-lite"/>
    </source>
</evidence>
<keyword evidence="6" id="KW-1185">Reference proteome</keyword>
<dbReference type="PROSITE" id="PS50893">
    <property type="entry name" value="ABC_TRANSPORTER_2"/>
    <property type="match status" value="1"/>
</dbReference>
<dbReference type="SUPFAM" id="SSF52540">
    <property type="entry name" value="P-loop containing nucleoside triphosphate hydrolases"/>
    <property type="match status" value="1"/>
</dbReference>
<dbReference type="PANTHER" id="PTHR43394:SF1">
    <property type="entry name" value="ATP-BINDING CASSETTE SUB-FAMILY B MEMBER 10, MITOCHONDRIAL"/>
    <property type="match status" value="1"/>
</dbReference>
<evidence type="ECO:0000313" key="6">
    <source>
        <dbReference type="Proteomes" id="UP000613580"/>
    </source>
</evidence>
<gene>
    <name evidence="5" type="ORF">HMN09_01131200</name>
</gene>
<reference evidence="5" key="1">
    <citation type="submission" date="2020-05" db="EMBL/GenBank/DDBJ databases">
        <title>Mycena genomes resolve the evolution of fungal bioluminescence.</title>
        <authorList>
            <person name="Tsai I.J."/>
        </authorList>
    </citation>
    <scope>NUCLEOTIDE SEQUENCE</scope>
    <source>
        <strain evidence="5">110903Hualien_Pintung</strain>
    </source>
</reference>
<dbReference type="EMBL" id="JACAZE010000018">
    <property type="protein sequence ID" value="KAF7295876.1"/>
    <property type="molecule type" value="Genomic_DNA"/>
</dbReference>
<name>A0A8H6VXU8_MYCCL</name>
<dbReference type="GO" id="GO:0016887">
    <property type="term" value="F:ATP hydrolysis activity"/>
    <property type="evidence" value="ECO:0007669"/>
    <property type="project" value="InterPro"/>
</dbReference>
<dbReference type="InterPro" id="IPR027417">
    <property type="entry name" value="P-loop_NTPase"/>
</dbReference>
<evidence type="ECO:0000256" key="2">
    <source>
        <dbReference type="ARBA" id="ARBA00022840"/>
    </source>
</evidence>
<dbReference type="Gene3D" id="3.40.50.300">
    <property type="entry name" value="P-loop containing nucleotide triphosphate hydrolases"/>
    <property type="match status" value="1"/>
</dbReference>
<protein>
    <submittedName>
        <fullName evidence="5">ABC transporter protein</fullName>
    </submittedName>
</protein>
<keyword evidence="1" id="KW-0547">Nucleotide-binding</keyword>
<accession>A0A8H6VXU8</accession>
<feature type="domain" description="ABC transporter" evidence="4">
    <location>
        <begin position="597"/>
        <end position="888"/>
    </location>
</feature>
<dbReference type="OrthoDB" id="6500128at2759"/>
<evidence type="ECO:0000313" key="5">
    <source>
        <dbReference type="EMBL" id="KAF7295876.1"/>
    </source>
</evidence>
<organism evidence="5 6">
    <name type="scientific">Mycena chlorophos</name>
    <name type="common">Agaric fungus</name>
    <name type="synonym">Agaricus chlorophos</name>
    <dbReference type="NCBI Taxonomy" id="658473"/>
    <lineage>
        <taxon>Eukaryota</taxon>
        <taxon>Fungi</taxon>
        <taxon>Dikarya</taxon>
        <taxon>Basidiomycota</taxon>
        <taxon>Agaricomycotina</taxon>
        <taxon>Agaricomycetes</taxon>
        <taxon>Agaricomycetidae</taxon>
        <taxon>Agaricales</taxon>
        <taxon>Marasmiineae</taxon>
        <taxon>Mycenaceae</taxon>
        <taxon>Mycena</taxon>
    </lineage>
</organism>
<comment type="caution">
    <text evidence="5">The sequence shown here is derived from an EMBL/GenBank/DDBJ whole genome shotgun (WGS) entry which is preliminary data.</text>
</comment>
<dbReference type="GO" id="GO:0015421">
    <property type="term" value="F:ABC-type oligopeptide transporter activity"/>
    <property type="evidence" value="ECO:0007669"/>
    <property type="project" value="TreeGrafter"/>
</dbReference>
<dbReference type="Pfam" id="PF00005">
    <property type="entry name" value="ABC_tran"/>
    <property type="match status" value="1"/>
</dbReference>
<proteinExistence type="predicted"/>
<dbReference type="PANTHER" id="PTHR43394">
    <property type="entry name" value="ATP-DEPENDENT PERMEASE MDL1, MITOCHONDRIAL"/>
    <property type="match status" value="1"/>
</dbReference>
<dbReference type="Proteomes" id="UP000613580">
    <property type="component" value="Unassembled WGS sequence"/>
</dbReference>
<dbReference type="InterPro" id="IPR039421">
    <property type="entry name" value="Type_1_exporter"/>
</dbReference>
<dbReference type="GO" id="GO:0005524">
    <property type="term" value="F:ATP binding"/>
    <property type="evidence" value="ECO:0007669"/>
    <property type="project" value="UniProtKB-KW"/>
</dbReference>
<feature type="compositionally biased region" description="Polar residues" evidence="3">
    <location>
        <begin position="1"/>
        <end position="10"/>
    </location>
</feature>
<feature type="compositionally biased region" description="Basic and acidic residues" evidence="3">
    <location>
        <begin position="71"/>
        <end position="80"/>
    </location>
</feature>
<feature type="region of interest" description="Disordered" evidence="3">
    <location>
        <begin position="1"/>
        <end position="80"/>
    </location>
</feature>
<dbReference type="AlphaFoldDB" id="A0A8H6VXU8"/>